<dbReference type="PROSITE" id="PS00189">
    <property type="entry name" value="LIPOYL"/>
    <property type="match status" value="1"/>
</dbReference>
<comment type="caution">
    <text evidence="8">The sequence shown here is derived from an EMBL/GenBank/DDBJ whole genome shotgun (WGS) entry which is preliminary data.</text>
</comment>
<feature type="region of interest" description="Disordered" evidence="5">
    <location>
        <begin position="77"/>
        <end position="108"/>
    </location>
</feature>
<dbReference type="EC" id="2.3.1.-" evidence="4"/>
<comment type="similarity">
    <text evidence="2 4">Belongs to the 2-oxoacid dehydrogenase family.</text>
</comment>
<dbReference type="InterPro" id="IPR023213">
    <property type="entry name" value="CAT-like_dom_sf"/>
</dbReference>
<dbReference type="SUPFAM" id="SSF51230">
    <property type="entry name" value="Single hybrid motif"/>
    <property type="match status" value="1"/>
</dbReference>
<dbReference type="Pfam" id="PF00364">
    <property type="entry name" value="Biotin_lipoyl"/>
    <property type="match status" value="1"/>
</dbReference>
<evidence type="ECO:0000256" key="3">
    <source>
        <dbReference type="ARBA" id="ARBA00022823"/>
    </source>
</evidence>
<evidence type="ECO:0000259" key="6">
    <source>
        <dbReference type="PROSITE" id="PS50968"/>
    </source>
</evidence>
<dbReference type="CDD" id="cd06849">
    <property type="entry name" value="lipoyl_domain"/>
    <property type="match status" value="1"/>
</dbReference>
<dbReference type="PANTHER" id="PTHR23151:SF90">
    <property type="entry name" value="DIHYDROLIPOYLLYSINE-RESIDUE ACETYLTRANSFERASE COMPONENT OF PYRUVATE DEHYDROGENASE COMPLEX, MITOCHONDRIAL-RELATED"/>
    <property type="match status" value="1"/>
</dbReference>
<comment type="cofactor">
    <cofactor evidence="1 4">
        <name>(R)-lipoate</name>
        <dbReference type="ChEBI" id="CHEBI:83088"/>
    </cofactor>
</comment>
<dbReference type="InterPro" id="IPR003016">
    <property type="entry name" value="2-oxoA_DH_lipoyl-BS"/>
</dbReference>
<dbReference type="GO" id="GO:0006086">
    <property type="term" value="P:pyruvate decarboxylation to acetyl-CoA"/>
    <property type="evidence" value="ECO:0007669"/>
    <property type="project" value="InterPro"/>
</dbReference>
<protein>
    <recommendedName>
        <fullName evidence="4">Dihydrolipoamide acetyltransferase component of pyruvate dehydrogenase complex</fullName>
        <ecNumber evidence="4">2.3.1.-</ecNumber>
    </recommendedName>
</protein>
<evidence type="ECO:0000259" key="7">
    <source>
        <dbReference type="PROSITE" id="PS51826"/>
    </source>
</evidence>
<dbReference type="GO" id="GO:0045254">
    <property type="term" value="C:pyruvate dehydrogenase complex"/>
    <property type="evidence" value="ECO:0007669"/>
    <property type="project" value="InterPro"/>
</dbReference>
<evidence type="ECO:0000256" key="5">
    <source>
        <dbReference type="SAM" id="MobiDB-lite"/>
    </source>
</evidence>
<evidence type="ECO:0000256" key="1">
    <source>
        <dbReference type="ARBA" id="ARBA00001938"/>
    </source>
</evidence>
<dbReference type="InterPro" id="IPR000089">
    <property type="entry name" value="Biotin_lipoyl"/>
</dbReference>
<dbReference type="RefSeq" id="WP_135280471.1">
    <property type="nucleotide sequence ID" value="NZ_SRIO01000001.1"/>
</dbReference>
<dbReference type="Proteomes" id="UP000297890">
    <property type="component" value="Unassembled WGS sequence"/>
</dbReference>
<sequence>MAEFRMPSLGSDMEAGTLVEWQIKPGDAVHRGQIVAVVETVKGAIDVEIFEDGVVDELLVVPGAEVPVGTALARIRSAQPRAAPESPEPSTSPAPIAATPAAAPSEPAVAGGVAPAALAPARGDRLKVSPAARRRAAERGIDLADLRGSGPDGAITLADVEGAAAPAPRTVAGARDLAAMRQAIAAAMAHAKREIPHYYLAMPVDMAPALAWLAQRNADRPPDERLLLGVLLVKAVAKATARFAEFNGFYRDGGFEPSEAVHVGMAIALRGGGLVAPALHDARDQDLDALMQGFRDLVQRARSGHLRSSELADPTITVTSLGERGVEAVFPIIYPPQVAIVGFGAVTERPWVQDGRLIARQALTASLAADHRASDGHRGGLFLAAIADVLQQPELL</sequence>
<dbReference type="SUPFAM" id="SSF52777">
    <property type="entry name" value="CoA-dependent acyltransferases"/>
    <property type="match status" value="1"/>
</dbReference>
<feature type="domain" description="Peripheral subunit-binding (PSBD)" evidence="7">
    <location>
        <begin position="127"/>
        <end position="164"/>
    </location>
</feature>
<dbReference type="SUPFAM" id="SSF47005">
    <property type="entry name" value="Peripheral subunit-binding domain of 2-oxo acid dehydrogenase complex"/>
    <property type="match status" value="1"/>
</dbReference>
<organism evidence="8 9">
    <name type="scientific">Candidatus Macondimonas diazotrophica</name>
    <dbReference type="NCBI Taxonomy" id="2305248"/>
    <lineage>
        <taxon>Bacteria</taxon>
        <taxon>Pseudomonadati</taxon>
        <taxon>Pseudomonadota</taxon>
        <taxon>Gammaproteobacteria</taxon>
        <taxon>Chromatiales</taxon>
        <taxon>Ectothiorhodospiraceae</taxon>
        <taxon>Candidatus Macondimonas</taxon>
    </lineage>
</organism>
<dbReference type="PROSITE" id="PS50968">
    <property type="entry name" value="BIOTINYL_LIPOYL"/>
    <property type="match status" value="1"/>
</dbReference>
<dbReference type="PROSITE" id="PS51826">
    <property type="entry name" value="PSBD"/>
    <property type="match status" value="1"/>
</dbReference>
<dbReference type="AlphaFoldDB" id="A0A4Z0FFB7"/>
<accession>A0A4Z0FFB7</accession>
<dbReference type="InterPro" id="IPR011053">
    <property type="entry name" value="Single_hybrid_motif"/>
</dbReference>
<evidence type="ECO:0000313" key="8">
    <source>
        <dbReference type="EMBL" id="TFZ84111.1"/>
    </source>
</evidence>
<keyword evidence="4" id="KW-0808">Transferase</keyword>
<feature type="compositionally biased region" description="Low complexity" evidence="5">
    <location>
        <begin position="93"/>
        <end position="108"/>
    </location>
</feature>
<evidence type="ECO:0000313" key="9">
    <source>
        <dbReference type="Proteomes" id="UP000297890"/>
    </source>
</evidence>
<feature type="domain" description="Lipoyl-binding" evidence="6">
    <location>
        <begin position="1"/>
        <end position="76"/>
    </location>
</feature>
<dbReference type="Gene3D" id="3.30.559.10">
    <property type="entry name" value="Chloramphenicol acetyltransferase-like domain"/>
    <property type="match status" value="1"/>
</dbReference>
<proteinExistence type="inferred from homology"/>
<keyword evidence="3 4" id="KW-0450">Lipoyl</keyword>
<evidence type="ECO:0000256" key="2">
    <source>
        <dbReference type="ARBA" id="ARBA00007317"/>
    </source>
</evidence>
<dbReference type="InterPro" id="IPR045257">
    <property type="entry name" value="E2/Pdx1"/>
</dbReference>
<gene>
    <name evidence="8" type="ORF">E4680_00795</name>
</gene>
<dbReference type="PANTHER" id="PTHR23151">
    <property type="entry name" value="DIHYDROLIPOAMIDE ACETYL/SUCCINYL-TRANSFERASE-RELATED"/>
    <property type="match status" value="1"/>
</dbReference>
<dbReference type="Gene3D" id="4.10.320.10">
    <property type="entry name" value="E3-binding domain"/>
    <property type="match status" value="1"/>
</dbReference>
<dbReference type="OrthoDB" id="9805770at2"/>
<keyword evidence="9" id="KW-1185">Reference proteome</keyword>
<dbReference type="Gene3D" id="2.40.50.100">
    <property type="match status" value="1"/>
</dbReference>
<dbReference type="Pfam" id="PF02817">
    <property type="entry name" value="E3_binding"/>
    <property type="match status" value="1"/>
</dbReference>
<keyword evidence="4" id="KW-0012">Acyltransferase</keyword>
<name>A0A4Z0FFB7_9GAMM</name>
<dbReference type="InterPro" id="IPR004167">
    <property type="entry name" value="PSBD"/>
</dbReference>
<dbReference type="Pfam" id="PF00198">
    <property type="entry name" value="2-oxoacid_dh"/>
    <property type="match status" value="1"/>
</dbReference>
<reference evidence="8 9" key="1">
    <citation type="journal article" date="2019" name="ISME J.">
        <title>Candidatus Macondimonas diazotrophica, a novel gammaproteobacterial genus dominating crude-oil-contaminated coastal sediments.</title>
        <authorList>
            <person name="Karthikeyan S."/>
            <person name="Konstantinidis K."/>
        </authorList>
    </citation>
    <scope>NUCLEOTIDE SEQUENCE [LARGE SCALE GENOMIC DNA]</scope>
    <source>
        <strain evidence="8 9">KTK01</strain>
    </source>
</reference>
<evidence type="ECO:0000256" key="4">
    <source>
        <dbReference type="RuleBase" id="RU003423"/>
    </source>
</evidence>
<dbReference type="GO" id="GO:0016746">
    <property type="term" value="F:acyltransferase activity"/>
    <property type="evidence" value="ECO:0007669"/>
    <property type="project" value="UniProtKB-KW"/>
</dbReference>
<dbReference type="InterPro" id="IPR036625">
    <property type="entry name" value="E3-bd_dom_sf"/>
</dbReference>
<dbReference type="InterPro" id="IPR001078">
    <property type="entry name" value="2-oxoacid_DH_actylTfrase"/>
</dbReference>
<dbReference type="EMBL" id="SRIO01000001">
    <property type="protein sequence ID" value="TFZ84111.1"/>
    <property type="molecule type" value="Genomic_DNA"/>
</dbReference>